<gene>
    <name evidence="6" type="ORF">BU607_07440</name>
    <name evidence="5" type="ORF">CD158_02955</name>
    <name evidence="4" type="ORF">QYH67_09395</name>
</gene>
<name>A0AAP8PQ03_9STAP</name>
<dbReference type="EMBL" id="PZDI01000033">
    <property type="protein sequence ID" value="PTH17467.1"/>
    <property type="molecule type" value="Genomic_DNA"/>
</dbReference>
<dbReference type="EMBL" id="JAUHQC010000012">
    <property type="protein sequence ID" value="MDN4533771.1"/>
    <property type="molecule type" value="Genomic_DNA"/>
</dbReference>
<evidence type="ECO:0000313" key="5">
    <source>
        <dbReference type="EMBL" id="PNZ68675.1"/>
    </source>
</evidence>
<dbReference type="RefSeq" id="WP_059106504.1">
    <property type="nucleotide sequence ID" value="NZ_AP024589.1"/>
</dbReference>
<evidence type="ECO:0000313" key="8">
    <source>
        <dbReference type="Proteomes" id="UP000242694"/>
    </source>
</evidence>
<dbReference type="GO" id="GO:0016747">
    <property type="term" value="F:acyltransferase activity, transferring groups other than amino-acyl groups"/>
    <property type="evidence" value="ECO:0007669"/>
    <property type="project" value="InterPro"/>
</dbReference>
<evidence type="ECO:0000313" key="7">
    <source>
        <dbReference type="Proteomes" id="UP000242470"/>
    </source>
</evidence>
<keyword evidence="2" id="KW-0012">Acyltransferase</keyword>
<evidence type="ECO:0000313" key="6">
    <source>
        <dbReference type="EMBL" id="PTH17467.1"/>
    </source>
</evidence>
<evidence type="ECO:0000313" key="4">
    <source>
        <dbReference type="EMBL" id="MDN4533771.1"/>
    </source>
</evidence>
<organism evidence="5 7">
    <name type="scientific">Staphylococcus auricularis</name>
    <dbReference type="NCBI Taxonomy" id="29379"/>
    <lineage>
        <taxon>Bacteria</taxon>
        <taxon>Bacillati</taxon>
        <taxon>Bacillota</taxon>
        <taxon>Bacilli</taxon>
        <taxon>Bacillales</taxon>
        <taxon>Staphylococcaceae</taxon>
        <taxon>Staphylococcus</taxon>
    </lineage>
</organism>
<dbReference type="EMBL" id="PPQW01000011">
    <property type="protein sequence ID" value="PNZ68675.1"/>
    <property type="molecule type" value="Genomic_DNA"/>
</dbReference>
<evidence type="ECO:0000259" key="3">
    <source>
        <dbReference type="PROSITE" id="PS51186"/>
    </source>
</evidence>
<keyword evidence="1" id="KW-0808">Transferase</keyword>
<comment type="caution">
    <text evidence="5">The sequence shown here is derived from an EMBL/GenBank/DDBJ whole genome shotgun (WGS) entry which is preliminary data.</text>
</comment>
<dbReference type="InterPro" id="IPR050680">
    <property type="entry name" value="YpeA/RimI_acetyltransf"/>
</dbReference>
<reference evidence="6 8" key="1">
    <citation type="journal article" date="2016" name="Front. Microbiol.">
        <title>Comprehensive Phylogenetic Analysis of Bovine Non-aureus Staphylococci Species Based on Whole-Genome Sequencing.</title>
        <authorList>
            <person name="Naushad S."/>
            <person name="Barkema H.W."/>
            <person name="Luby C."/>
            <person name="Condas L.A."/>
            <person name="Nobrega D.B."/>
            <person name="Carson D.A."/>
            <person name="De Buck J."/>
        </authorList>
    </citation>
    <scope>NUCLEOTIDE SEQUENCE [LARGE SCALE GENOMIC DNA]</scope>
    <source>
        <strain evidence="6 8">SNUC 993</strain>
    </source>
</reference>
<dbReference type="Proteomes" id="UP000242694">
    <property type="component" value="Unassembled WGS sequence"/>
</dbReference>
<dbReference type="SUPFAM" id="SSF55729">
    <property type="entry name" value="Acyl-CoA N-acyltransferases (Nat)"/>
    <property type="match status" value="1"/>
</dbReference>
<dbReference type="Proteomes" id="UP000242470">
    <property type="component" value="Unassembled WGS sequence"/>
</dbReference>
<keyword evidence="8" id="KW-1185">Reference proteome</keyword>
<dbReference type="PANTHER" id="PTHR43420">
    <property type="entry name" value="ACETYLTRANSFERASE"/>
    <property type="match status" value="1"/>
</dbReference>
<dbReference type="Proteomes" id="UP001171687">
    <property type="component" value="Unassembled WGS sequence"/>
</dbReference>
<sequence length="183" mass="21443">MIRKAEATDKSALAELYYIILEELEIEHVRKIEKSRLIDVLEQSIVDVNYRGHYSHAWVDEIDGEVAGCLVAYPGKDERRLEDAWMQIDMDDDIRELGQPMPLEEANDDEWYIETVATFPEYRGRGVATGLIKHVVNEHPEYKWSLNCDEENTNALRLYKKLGFERESDIDLYGHLHHHMLLK</sequence>
<evidence type="ECO:0000256" key="2">
    <source>
        <dbReference type="ARBA" id="ARBA00023315"/>
    </source>
</evidence>
<evidence type="ECO:0000256" key="1">
    <source>
        <dbReference type="ARBA" id="ARBA00022679"/>
    </source>
</evidence>
<reference evidence="4" key="4">
    <citation type="submission" date="2023-07" db="EMBL/GenBank/DDBJ databases">
        <title>Evaluation of the beneficial properties of pineapple isolates.</title>
        <authorList>
            <person name="Adefiranye O."/>
        </authorList>
    </citation>
    <scope>NUCLEOTIDE SEQUENCE</scope>
    <source>
        <strain evidence="4">PAPLE_T1</strain>
    </source>
</reference>
<dbReference type="GeneID" id="64982610"/>
<reference evidence="6" key="3">
    <citation type="submission" date="2018-03" db="EMBL/GenBank/DDBJ databases">
        <authorList>
            <person name="Naushad S."/>
        </authorList>
    </citation>
    <scope>NUCLEOTIDE SEQUENCE</scope>
    <source>
        <strain evidence="6">SNUC 993</strain>
    </source>
</reference>
<dbReference type="InterPro" id="IPR000182">
    <property type="entry name" value="GNAT_dom"/>
</dbReference>
<accession>A0AAP8PQ03</accession>
<reference evidence="5 7" key="2">
    <citation type="submission" date="2017-08" db="EMBL/GenBank/DDBJ databases">
        <title>Draft genome sequences of 64 type strains of genus Staph aureus.</title>
        <authorList>
            <person name="Cole K."/>
            <person name="Golubchik T."/>
            <person name="Russell J."/>
            <person name="Foster D."/>
            <person name="Llewelyn M."/>
            <person name="Wilson D."/>
            <person name="Crook D."/>
            <person name="Paul J."/>
        </authorList>
    </citation>
    <scope>NUCLEOTIDE SEQUENCE [LARGE SCALE GENOMIC DNA]</scope>
    <source>
        <strain evidence="5 7">NCTC 12101</strain>
    </source>
</reference>
<dbReference type="CDD" id="cd04301">
    <property type="entry name" value="NAT_SF"/>
    <property type="match status" value="1"/>
</dbReference>
<feature type="domain" description="N-acetyltransferase" evidence="3">
    <location>
        <begin position="1"/>
        <end position="183"/>
    </location>
</feature>
<dbReference type="PROSITE" id="PS51186">
    <property type="entry name" value="GNAT"/>
    <property type="match status" value="1"/>
</dbReference>
<dbReference type="InterPro" id="IPR016181">
    <property type="entry name" value="Acyl_CoA_acyltransferase"/>
</dbReference>
<dbReference type="AlphaFoldDB" id="A0AAP8PQ03"/>
<dbReference type="Pfam" id="PF00583">
    <property type="entry name" value="Acetyltransf_1"/>
    <property type="match status" value="1"/>
</dbReference>
<dbReference type="Gene3D" id="3.40.630.30">
    <property type="match status" value="1"/>
</dbReference>
<proteinExistence type="predicted"/>
<protein>
    <submittedName>
        <fullName evidence="4 5">N-acetyltransferase</fullName>
    </submittedName>
</protein>